<sequence>MEHLLPSILIIVSYILGTFFAFQGLRDPIDKPLVYSSEFVTISLTILFGWLPVGVALYLAWINSNLLFVVALIVVRFVILPTMLNKSMKKFMDKKGI</sequence>
<gene>
    <name evidence="2" type="ORF">A3C06_00505</name>
</gene>
<dbReference type="Proteomes" id="UP000177565">
    <property type="component" value="Unassembled WGS sequence"/>
</dbReference>
<keyword evidence="1" id="KW-0812">Transmembrane</keyword>
<proteinExistence type="predicted"/>
<name>A0A1G2MTT2_9BACT</name>
<keyword evidence="1" id="KW-1133">Transmembrane helix</keyword>
<evidence type="ECO:0000313" key="3">
    <source>
        <dbReference type="Proteomes" id="UP000177565"/>
    </source>
</evidence>
<dbReference type="EMBL" id="MHRQ01000008">
    <property type="protein sequence ID" value="OHA27288.1"/>
    <property type="molecule type" value="Genomic_DNA"/>
</dbReference>
<dbReference type="AlphaFoldDB" id="A0A1G2MTT2"/>
<protein>
    <submittedName>
        <fullName evidence="2">Uncharacterized protein</fullName>
    </submittedName>
</protein>
<feature type="transmembrane region" description="Helical" evidence="1">
    <location>
        <begin position="6"/>
        <end position="25"/>
    </location>
</feature>
<comment type="caution">
    <text evidence="2">The sequence shown here is derived from an EMBL/GenBank/DDBJ whole genome shotgun (WGS) entry which is preliminary data.</text>
</comment>
<reference evidence="2 3" key="1">
    <citation type="journal article" date="2016" name="Nat. Commun.">
        <title>Thousands of microbial genomes shed light on interconnected biogeochemical processes in an aquifer system.</title>
        <authorList>
            <person name="Anantharaman K."/>
            <person name="Brown C.T."/>
            <person name="Hug L.A."/>
            <person name="Sharon I."/>
            <person name="Castelle C.J."/>
            <person name="Probst A.J."/>
            <person name="Thomas B.C."/>
            <person name="Singh A."/>
            <person name="Wilkins M.J."/>
            <person name="Karaoz U."/>
            <person name="Brodie E.L."/>
            <person name="Williams K.H."/>
            <person name="Hubbard S.S."/>
            <person name="Banfield J.F."/>
        </authorList>
    </citation>
    <scope>NUCLEOTIDE SEQUENCE [LARGE SCALE GENOMIC DNA]</scope>
</reference>
<organism evidence="2 3">
    <name type="scientific">Candidatus Taylorbacteria bacterium RIFCSPHIGHO2_02_FULL_46_13</name>
    <dbReference type="NCBI Taxonomy" id="1802312"/>
    <lineage>
        <taxon>Bacteria</taxon>
        <taxon>Candidatus Tayloriibacteriota</taxon>
    </lineage>
</organism>
<feature type="transmembrane region" description="Helical" evidence="1">
    <location>
        <begin position="66"/>
        <end position="84"/>
    </location>
</feature>
<accession>A0A1G2MTT2</accession>
<dbReference type="STRING" id="1802312.A3C06_00505"/>
<evidence type="ECO:0000256" key="1">
    <source>
        <dbReference type="SAM" id="Phobius"/>
    </source>
</evidence>
<evidence type="ECO:0000313" key="2">
    <source>
        <dbReference type="EMBL" id="OHA27288.1"/>
    </source>
</evidence>
<feature type="transmembrane region" description="Helical" evidence="1">
    <location>
        <begin position="37"/>
        <end position="60"/>
    </location>
</feature>
<keyword evidence="1" id="KW-0472">Membrane</keyword>